<keyword evidence="2" id="KW-0472">Membrane</keyword>
<evidence type="ECO:0000256" key="1">
    <source>
        <dbReference type="SAM" id="MobiDB-lite"/>
    </source>
</evidence>
<feature type="transmembrane region" description="Helical" evidence="2">
    <location>
        <begin position="64"/>
        <end position="83"/>
    </location>
</feature>
<accession>A0A075GQJ0</accession>
<reference evidence="3" key="1">
    <citation type="journal article" date="2014" name="Genome Biol. Evol.">
        <title>Pangenome evidence for extensive interdomain horizontal transfer affecting lineage core and shell genes in uncultured planktonic thaumarchaeota and euryarchaeota.</title>
        <authorList>
            <person name="Deschamps P."/>
            <person name="Zivanovic Y."/>
            <person name="Moreira D."/>
            <person name="Rodriguez-Valera F."/>
            <person name="Lopez-Garcia P."/>
        </authorList>
    </citation>
    <scope>NUCLEOTIDE SEQUENCE</scope>
</reference>
<feature type="transmembrane region" description="Helical" evidence="2">
    <location>
        <begin position="126"/>
        <end position="146"/>
    </location>
</feature>
<evidence type="ECO:0000313" key="3">
    <source>
        <dbReference type="EMBL" id="AIF04397.1"/>
    </source>
</evidence>
<proteinExistence type="predicted"/>
<feature type="transmembrane region" description="Helical" evidence="2">
    <location>
        <begin position="95"/>
        <end position="114"/>
    </location>
</feature>
<feature type="compositionally biased region" description="Basic residues" evidence="1">
    <location>
        <begin position="29"/>
        <end position="42"/>
    </location>
</feature>
<protein>
    <submittedName>
        <fullName evidence="3">Uncharacterized protein</fullName>
    </submittedName>
</protein>
<keyword evidence="2" id="KW-0812">Transmembrane</keyword>
<name>A0A075GQJ0_9EURY</name>
<dbReference type="AlphaFoldDB" id="A0A075GQJ0"/>
<organism evidence="3">
    <name type="scientific">uncultured marine group II/III euryarchaeote KM3_174_A11</name>
    <dbReference type="NCBI Taxonomy" id="1457931"/>
    <lineage>
        <taxon>Archaea</taxon>
        <taxon>Methanobacteriati</taxon>
        <taxon>Methanobacteriota</taxon>
        <taxon>environmental samples</taxon>
    </lineage>
</organism>
<sequence>MIGGARWGGATHMVDVSTAMAAARADSGKRRRGDQKGKRRPGSKLGVESFDPAEHVQKEKADTISMWLMILMGISVGFGFRYLMMPGMEEPRDVLWFLPLALVVIIPALHRVLIPEPHKSLYTFGNWFRAAFLYIFTWLSISFLVVNPPLGDIAAPEVAGKWTVVLVDEDGTVILDEGNLTSKGGEFTLFRNDSIASATIVFAVRDNTDPDAATLTLSHLMIAPGAESVTVADGTVGDLGSGNGSCASIWDSLSPVQRDKIVLHEADSCVSLDLGRLSIGDYDFSLTLSEQGDPWINSASQSWRLTVL</sequence>
<dbReference type="EMBL" id="KF900707">
    <property type="protein sequence ID" value="AIF04397.1"/>
    <property type="molecule type" value="Genomic_DNA"/>
</dbReference>
<keyword evidence="2" id="KW-1133">Transmembrane helix</keyword>
<feature type="region of interest" description="Disordered" evidence="1">
    <location>
        <begin position="22"/>
        <end position="47"/>
    </location>
</feature>
<evidence type="ECO:0000256" key="2">
    <source>
        <dbReference type="SAM" id="Phobius"/>
    </source>
</evidence>